<dbReference type="Proteomes" id="UP000242351">
    <property type="component" value="Unassembled WGS sequence"/>
</dbReference>
<dbReference type="InterPro" id="IPR016162">
    <property type="entry name" value="Ald_DH_N"/>
</dbReference>
<evidence type="ECO:0000256" key="5">
    <source>
        <dbReference type="RuleBase" id="RU003345"/>
    </source>
</evidence>
<dbReference type="InterPro" id="IPR029510">
    <property type="entry name" value="Ald_DH_CS_GLU"/>
</dbReference>
<dbReference type="Gene3D" id="3.40.309.10">
    <property type="entry name" value="Aldehyde Dehydrogenase, Chain A, domain 2"/>
    <property type="match status" value="1"/>
</dbReference>
<dbReference type="EMBL" id="PGOZ01000015">
    <property type="protein sequence ID" value="PJI31943.1"/>
    <property type="molecule type" value="Genomic_DNA"/>
</dbReference>
<reference evidence="7 8" key="2">
    <citation type="submission" date="2017-12" db="EMBL/GenBank/DDBJ databases">
        <title>Revising the taxonomy of the Acinetobacter lwoffii group: the description of Acinetobacter pseudolwoffii sp. nov. and emended description of Acinetobacter lwoffii.</title>
        <authorList>
            <person name="Nemec A."/>
        </authorList>
    </citation>
    <scope>NUCLEOTIDE SEQUENCE [LARGE SCALE GENOMIC DNA]</scope>
    <source>
        <strain evidence="7 8">ANC 5347</strain>
    </source>
</reference>
<name>A0A2H9UJT5_9GAMM</name>
<dbReference type="InterPro" id="IPR015590">
    <property type="entry name" value="Aldehyde_DH_dom"/>
</dbReference>
<gene>
    <name evidence="7" type="ORF">CU320_11595</name>
</gene>
<comment type="similarity">
    <text evidence="1 5">Belongs to the aldehyde dehydrogenase family.</text>
</comment>
<accession>A0A2H9UJT5</accession>
<evidence type="ECO:0000256" key="2">
    <source>
        <dbReference type="ARBA" id="ARBA00023002"/>
    </source>
</evidence>
<evidence type="ECO:0000313" key="8">
    <source>
        <dbReference type="Proteomes" id="UP000242351"/>
    </source>
</evidence>
<evidence type="ECO:0000313" key="7">
    <source>
        <dbReference type="EMBL" id="PJI31943.1"/>
    </source>
</evidence>
<proteinExistence type="inferred from homology"/>
<dbReference type="PANTHER" id="PTHR42986:SF1">
    <property type="entry name" value="BENZALDEHYDE DEHYDROGENASE YFMT"/>
    <property type="match status" value="1"/>
</dbReference>
<evidence type="ECO:0000256" key="4">
    <source>
        <dbReference type="PROSITE-ProRule" id="PRU10007"/>
    </source>
</evidence>
<organism evidence="7 8">
    <name type="scientific">Acinetobacter pseudolwoffii</name>
    <dbReference type="NCBI Taxonomy" id="2053287"/>
    <lineage>
        <taxon>Bacteria</taxon>
        <taxon>Pseudomonadati</taxon>
        <taxon>Pseudomonadota</taxon>
        <taxon>Gammaproteobacteria</taxon>
        <taxon>Moraxellales</taxon>
        <taxon>Moraxellaceae</taxon>
        <taxon>Acinetobacter</taxon>
    </lineage>
</organism>
<dbReference type="PROSITE" id="PS00687">
    <property type="entry name" value="ALDEHYDE_DEHYDR_GLU"/>
    <property type="match status" value="1"/>
</dbReference>
<sequence>MMTVYQDLDQQFIHGQWQHGTSTKIIKNINPFTQTEIMSLAAASSVDVDSAYTAAEQAFQQGVLNSIGVRKTVLQNLINIIQQRRAEIIDWLIIESGSTRIKAGLEMDAALGIIQESLAFPDQLKTEQLESKDPVRKSLVLRKPLGVIAVISPWNFPFHLSLRSVATAIACRNTVVLKPASDTPVTGGTLIGKLFEEAGLPPGALNIVAGAGSEIGDYFVEHSVPKMISFTGSTEVGKSVGSKALASSRIKRLALELGGNAPLVILDDADLDLAVELTLMGRFMHQGQICMSTNRVVIDASIHDAYVDKLLDRVKMIPVGDPNLEDTIIGPIINRSQVKKHQQIIQTGSEQGAQLVYEGGIEGNLVYPHIFINVAADSDLAQQESFGPILPILKARDEAHALNLANATEFGLSSAVCTSNIERGSAFAAQLDIGMTHINGISVADQSNAPFGGEKNSGLGRFNGRWIFEEFTRTHWLTIPNS</sequence>
<dbReference type="AlphaFoldDB" id="A0A2H9UJT5"/>
<evidence type="ECO:0000259" key="6">
    <source>
        <dbReference type="Pfam" id="PF00171"/>
    </source>
</evidence>
<dbReference type="SUPFAM" id="SSF53720">
    <property type="entry name" value="ALDH-like"/>
    <property type="match status" value="1"/>
</dbReference>
<keyword evidence="3" id="KW-0520">NAD</keyword>
<dbReference type="Gene3D" id="3.40.605.10">
    <property type="entry name" value="Aldehyde Dehydrogenase, Chain A, domain 1"/>
    <property type="match status" value="1"/>
</dbReference>
<comment type="caution">
    <text evidence="7">The sequence shown here is derived from an EMBL/GenBank/DDBJ whole genome shotgun (WGS) entry which is preliminary data.</text>
</comment>
<feature type="domain" description="Aldehyde dehydrogenase" evidence="6">
    <location>
        <begin position="17"/>
        <end position="476"/>
    </location>
</feature>
<dbReference type="InterPro" id="IPR016161">
    <property type="entry name" value="Ald_DH/histidinol_DH"/>
</dbReference>
<dbReference type="PANTHER" id="PTHR42986">
    <property type="entry name" value="BENZALDEHYDE DEHYDROGENASE YFMT"/>
    <property type="match status" value="1"/>
</dbReference>
<dbReference type="InterPro" id="IPR016163">
    <property type="entry name" value="Ald_DH_C"/>
</dbReference>
<dbReference type="RefSeq" id="WP_100357940.1">
    <property type="nucleotide sequence ID" value="NZ_PGOZ01000015.1"/>
</dbReference>
<dbReference type="Pfam" id="PF00171">
    <property type="entry name" value="Aldedh"/>
    <property type="match status" value="1"/>
</dbReference>
<evidence type="ECO:0000256" key="1">
    <source>
        <dbReference type="ARBA" id="ARBA00009986"/>
    </source>
</evidence>
<feature type="active site" evidence="4">
    <location>
        <position position="256"/>
    </location>
</feature>
<reference evidence="7 8" key="1">
    <citation type="submission" date="2017-11" db="EMBL/GenBank/DDBJ databases">
        <authorList>
            <person name="Han C.G."/>
        </authorList>
    </citation>
    <scope>NUCLEOTIDE SEQUENCE [LARGE SCALE GENOMIC DNA]</scope>
    <source>
        <strain evidence="7 8">ANC 5347</strain>
    </source>
</reference>
<protein>
    <submittedName>
        <fullName evidence="7">Aldehyde dehydrogenase</fullName>
    </submittedName>
</protein>
<keyword evidence="2 5" id="KW-0560">Oxidoreductase</keyword>
<dbReference type="GO" id="GO:0016620">
    <property type="term" value="F:oxidoreductase activity, acting on the aldehyde or oxo group of donors, NAD or NADP as acceptor"/>
    <property type="evidence" value="ECO:0007669"/>
    <property type="project" value="InterPro"/>
</dbReference>
<evidence type="ECO:0000256" key="3">
    <source>
        <dbReference type="ARBA" id="ARBA00023027"/>
    </source>
</evidence>